<proteinExistence type="predicted"/>
<organism evidence="2 3">
    <name type="scientific">Methylomicrobium album BG8</name>
    <dbReference type="NCBI Taxonomy" id="686340"/>
    <lineage>
        <taxon>Bacteria</taxon>
        <taxon>Pseudomonadati</taxon>
        <taxon>Pseudomonadota</taxon>
        <taxon>Gammaproteobacteria</taxon>
        <taxon>Methylococcales</taxon>
        <taxon>Methylococcaceae</taxon>
        <taxon>Methylomicrobium</taxon>
    </lineage>
</organism>
<evidence type="ECO:0000313" key="3">
    <source>
        <dbReference type="Proteomes" id="UP000005090"/>
    </source>
</evidence>
<gene>
    <name evidence="2" type="ORF">Metal_2884</name>
</gene>
<dbReference type="Proteomes" id="UP000005090">
    <property type="component" value="Chromosome"/>
</dbReference>
<dbReference type="STRING" id="686340.Metal_2884"/>
<feature type="region of interest" description="Disordered" evidence="1">
    <location>
        <begin position="1"/>
        <end position="23"/>
    </location>
</feature>
<dbReference type="AlphaFoldDB" id="H8GLP3"/>
<dbReference type="EMBL" id="CM001475">
    <property type="protein sequence ID" value="EIC30570.1"/>
    <property type="molecule type" value="Genomic_DNA"/>
</dbReference>
<evidence type="ECO:0000313" key="2">
    <source>
        <dbReference type="EMBL" id="EIC30570.1"/>
    </source>
</evidence>
<keyword evidence="3" id="KW-1185">Reference proteome</keyword>
<accession>H8GLP3</accession>
<dbReference type="HOGENOM" id="CLU_2899027_0_0_6"/>
<name>H8GLP3_METAL</name>
<sequence length="62" mass="6759">MQTVIKKNPPPAPGPGRQKGYKTPATVRKLAVKLLQETLLDEGAPLRLRVQAACKLVDEVKP</sequence>
<reference evidence="2 3" key="1">
    <citation type="journal article" date="2013" name="Genome Announc.">
        <title>Genome Sequence of the Obligate Gammaproteobacterial Methanotroph Methylomicrobium album Strain BG8.</title>
        <authorList>
            <person name="Kits K.D."/>
            <person name="Kalyuzhnaya M.G."/>
            <person name="Klotz M.G."/>
            <person name="Jetten M.S."/>
            <person name="Op den Camp H.J."/>
            <person name="Vuilleumier S."/>
            <person name="Bringel F."/>
            <person name="Dispirito A.A."/>
            <person name="Murrell J.C."/>
            <person name="Bruce D."/>
            <person name="Cheng J.F."/>
            <person name="Copeland A."/>
            <person name="Goodwin L."/>
            <person name="Hauser L."/>
            <person name="Lajus A."/>
            <person name="Land M.L."/>
            <person name="Lapidus A."/>
            <person name="Lucas S."/>
            <person name="Medigue C."/>
            <person name="Pitluck S."/>
            <person name="Woyke T."/>
            <person name="Zeytun A."/>
            <person name="Stein L.Y."/>
        </authorList>
    </citation>
    <scope>NUCLEOTIDE SEQUENCE [LARGE SCALE GENOMIC DNA]</scope>
    <source>
        <strain evidence="2 3">BG8</strain>
    </source>
</reference>
<dbReference type="RefSeq" id="WP_005373240.1">
    <property type="nucleotide sequence ID" value="NZ_CM001475.1"/>
</dbReference>
<evidence type="ECO:0000256" key="1">
    <source>
        <dbReference type="SAM" id="MobiDB-lite"/>
    </source>
</evidence>
<protein>
    <submittedName>
        <fullName evidence="2">Uncharacterized protein</fullName>
    </submittedName>
</protein>